<dbReference type="NCBIfam" id="NF006083">
    <property type="entry name" value="PRK08229.1"/>
    <property type="match status" value="1"/>
</dbReference>
<evidence type="ECO:0000256" key="11">
    <source>
        <dbReference type="RuleBase" id="RU362068"/>
    </source>
</evidence>
<evidence type="ECO:0000256" key="5">
    <source>
        <dbReference type="ARBA" id="ARBA00019465"/>
    </source>
</evidence>
<evidence type="ECO:0000313" key="15">
    <source>
        <dbReference type="Proteomes" id="UP000636793"/>
    </source>
</evidence>
<dbReference type="Gene3D" id="3.40.50.720">
    <property type="entry name" value="NAD(P)-binding Rossmann-like Domain"/>
    <property type="match status" value="1"/>
</dbReference>
<comment type="caution">
    <text evidence="14">The sequence shown here is derived from an EMBL/GenBank/DDBJ whole genome shotgun (WGS) entry which is preliminary data.</text>
</comment>
<evidence type="ECO:0000256" key="1">
    <source>
        <dbReference type="ARBA" id="ARBA00002919"/>
    </source>
</evidence>
<dbReference type="SUPFAM" id="SSF51735">
    <property type="entry name" value="NAD(P)-binding Rossmann-fold domains"/>
    <property type="match status" value="1"/>
</dbReference>
<evidence type="ECO:0000256" key="2">
    <source>
        <dbReference type="ARBA" id="ARBA00004994"/>
    </source>
</evidence>
<keyword evidence="15" id="KW-1185">Reference proteome</keyword>
<sequence>MTICVFGAGSIGCYVGGRLAATGTPVTFVGREAMREQVSGGIHLRGRDGGSLEVTPDFGTDPAVVGDADLVVVTVKSGANKQVADQLRPLLAAGAVVLNLQNGIHGGAELRDRLPGHRVVTGMVGFNVVRDGASFQQTTAGEIMAATDPVWETYGAAFATAGVPVEQRSDMDAVLRAKLLLNLNNAINALSGLPLRTELSDRSFRRCLSLAQQEALRVMARSGPAPARLTALSPSLMARALRVPDRVFQRLGSKVLAIDPTARSSMADDLAAGRPTEVDWINGAVVDLAGEVDLEAPVNARLVALVHDAERAIHPRWTGAELLNALR</sequence>
<dbReference type="InterPro" id="IPR050838">
    <property type="entry name" value="Ketopantoate_reductase"/>
</dbReference>
<protein>
    <recommendedName>
        <fullName evidence="5 11">2-dehydropantoate 2-reductase</fullName>
        <ecNumber evidence="4 11">1.1.1.169</ecNumber>
    </recommendedName>
    <alternativeName>
        <fullName evidence="9 11">Ketopantoate reductase</fullName>
    </alternativeName>
</protein>
<feature type="domain" description="Ketopantoate reductase N-terminal" evidence="12">
    <location>
        <begin position="3"/>
        <end position="143"/>
    </location>
</feature>
<evidence type="ECO:0000256" key="4">
    <source>
        <dbReference type="ARBA" id="ARBA00013014"/>
    </source>
</evidence>
<dbReference type="Pfam" id="PF08546">
    <property type="entry name" value="ApbA_C"/>
    <property type="match status" value="1"/>
</dbReference>
<dbReference type="InterPro" id="IPR013332">
    <property type="entry name" value="KPR_N"/>
</dbReference>
<reference evidence="14" key="2">
    <citation type="submission" date="2020-09" db="EMBL/GenBank/DDBJ databases">
        <authorList>
            <person name="Sun Q."/>
            <person name="Zhou Y."/>
        </authorList>
    </citation>
    <scope>NUCLEOTIDE SEQUENCE</scope>
    <source>
        <strain evidence="14">CGMCC 1.15085</strain>
    </source>
</reference>
<dbReference type="InterPro" id="IPR013328">
    <property type="entry name" value="6PGD_dom2"/>
</dbReference>
<evidence type="ECO:0000313" key="14">
    <source>
        <dbReference type="EMBL" id="GGB41468.1"/>
    </source>
</evidence>
<evidence type="ECO:0000256" key="6">
    <source>
        <dbReference type="ARBA" id="ARBA00022655"/>
    </source>
</evidence>
<dbReference type="InterPro" id="IPR013752">
    <property type="entry name" value="KPA_reductase"/>
</dbReference>
<comment type="pathway">
    <text evidence="2 11">Cofactor biosynthesis; (R)-pantothenate biosynthesis; (R)-pantoate from 3-methyl-2-oxobutanoate: step 2/2.</text>
</comment>
<dbReference type="Gene3D" id="1.10.1040.10">
    <property type="entry name" value="N-(1-d-carboxylethyl)-l-norvaline Dehydrogenase, domain 2"/>
    <property type="match status" value="1"/>
</dbReference>
<organism evidence="14 15">
    <name type="scientific">Flexivirga endophytica</name>
    <dbReference type="NCBI Taxonomy" id="1849103"/>
    <lineage>
        <taxon>Bacteria</taxon>
        <taxon>Bacillati</taxon>
        <taxon>Actinomycetota</taxon>
        <taxon>Actinomycetes</taxon>
        <taxon>Micrococcales</taxon>
        <taxon>Dermacoccaceae</taxon>
        <taxon>Flexivirga</taxon>
    </lineage>
</organism>
<evidence type="ECO:0000259" key="13">
    <source>
        <dbReference type="Pfam" id="PF08546"/>
    </source>
</evidence>
<dbReference type="AlphaFoldDB" id="A0A916TDV8"/>
<dbReference type="Proteomes" id="UP000636793">
    <property type="component" value="Unassembled WGS sequence"/>
</dbReference>
<accession>A0A916TDV8</accession>
<dbReference type="GO" id="GO:0015940">
    <property type="term" value="P:pantothenate biosynthetic process"/>
    <property type="evidence" value="ECO:0007669"/>
    <property type="project" value="UniProtKB-KW"/>
</dbReference>
<dbReference type="GO" id="GO:0050661">
    <property type="term" value="F:NADP binding"/>
    <property type="evidence" value="ECO:0007669"/>
    <property type="project" value="TreeGrafter"/>
</dbReference>
<dbReference type="SUPFAM" id="SSF48179">
    <property type="entry name" value="6-phosphogluconate dehydrogenase C-terminal domain-like"/>
    <property type="match status" value="1"/>
</dbReference>
<dbReference type="GO" id="GO:0005737">
    <property type="term" value="C:cytoplasm"/>
    <property type="evidence" value="ECO:0007669"/>
    <property type="project" value="TreeGrafter"/>
</dbReference>
<keyword evidence="6 11" id="KW-0566">Pantothenate biosynthesis</keyword>
<dbReference type="EMBL" id="BMHI01000005">
    <property type="protein sequence ID" value="GGB41468.1"/>
    <property type="molecule type" value="Genomic_DNA"/>
</dbReference>
<comment type="function">
    <text evidence="1 11">Catalyzes the NADPH-dependent reduction of ketopantoate into pantoic acid.</text>
</comment>
<keyword evidence="8 11" id="KW-0560">Oxidoreductase</keyword>
<reference evidence="14" key="1">
    <citation type="journal article" date="2014" name="Int. J. Syst. Evol. Microbiol.">
        <title>Complete genome sequence of Corynebacterium casei LMG S-19264T (=DSM 44701T), isolated from a smear-ripened cheese.</title>
        <authorList>
            <consortium name="US DOE Joint Genome Institute (JGI-PGF)"/>
            <person name="Walter F."/>
            <person name="Albersmeier A."/>
            <person name="Kalinowski J."/>
            <person name="Ruckert C."/>
        </authorList>
    </citation>
    <scope>NUCLEOTIDE SEQUENCE</scope>
    <source>
        <strain evidence="14">CGMCC 1.15085</strain>
    </source>
</reference>
<comment type="similarity">
    <text evidence="3 11">Belongs to the ketopantoate reductase family.</text>
</comment>
<dbReference type="GO" id="GO:0008677">
    <property type="term" value="F:2-dehydropantoate 2-reductase activity"/>
    <property type="evidence" value="ECO:0007669"/>
    <property type="project" value="UniProtKB-EC"/>
</dbReference>
<evidence type="ECO:0000256" key="7">
    <source>
        <dbReference type="ARBA" id="ARBA00022857"/>
    </source>
</evidence>
<feature type="domain" description="Ketopantoate reductase C-terminal" evidence="13">
    <location>
        <begin position="174"/>
        <end position="309"/>
    </location>
</feature>
<evidence type="ECO:0000259" key="12">
    <source>
        <dbReference type="Pfam" id="PF02558"/>
    </source>
</evidence>
<dbReference type="EC" id="1.1.1.169" evidence="4 11"/>
<dbReference type="InterPro" id="IPR036291">
    <property type="entry name" value="NAD(P)-bd_dom_sf"/>
</dbReference>
<gene>
    <name evidence="14" type="primary">panE-3</name>
    <name evidence="14" type="ORF">GCM10011492_35480</name>
</gene>
<name>A0A916TDV8_9MICO</name>
<dbReference type="InterPro" id="IPR003710">
    <property type="entry name" value="ApbA"/>
</dbReference>
<dbReference type="PANTHER" id="PTHR43765:SF2">
    <property type="entry name" value="2-DEHYDROPANTOATE 2-REDUCTASE"/>
    <property type="match status" value="1"/>
</dbReference>
<dbReference type="NCBIfam" id="TIGR00745">
    <property type="entry name" value="apbA_panE"/>
    <property type="match status" value="1"/>
</dbReference>
<evidence type="ECO:0000256" key="3">
    <source>
        <dbReference type="ARBA" id="ARBA00007870"/>
    </source>
</evidence>
<evidence type="ECO:0000256" key="10">
    <source>
        <dbReference type="ARBA" id="ARBA00048793"/>
    </source>
</evidence>
<dbReference type="InterPro" id="IPR008927">
    <property type="entry name" value="6-PGluconate_DH-like_C_sf"/>
</dbReference>
<evidence type="ECO:0000256" key="8">
    <source>
        <dbReference type="ARBA" id="ARBA00023002"/>
    </source>
</evidence>
<evidence type="ECO:0000256" key="9">
    <source>
        <dbReference type="ARBA" id="ARBA00032024"/>
    </source>
</evidence>
<comment type="catalytic activity">
    <reaction evidence="10 11">
        <text>(R)-pantoate + NADP(+) = 2-dehydropantoate + NADPH + H(+)</text>
        <dbReference type="Rhea" id="RHEA:16233"/>
        <dbReference type="ChEBI" id="CHEBI:11561"/>
        <dbReference type="ChEBI" id="CHEBI:15378"/>
        <dbReference type="ChEBI" id="CHEBI:15980"/>
        <dbReference type="ChEBI" id="CHEBI:57783"/>
        <dbReference type="ChEBI" id="CHEBI:58349"/>
        <dbReference type="EC" id="1.1.1.169"/>
    </reaction>
</comment>
<keyword evidence="7 11" id="KW-0521">NADP</keyword>
<dbReference type="PANTHER" id="PTHR43765">
    <property type="entry name" value="2-DEHYDROPANTOATE 2-REDUCTASE-RELATED"/>
    <property type="match status" value="1"/>
</dbReference>
<dbReference type="Pfam" id="PF02558">
    <property type="entry name" value="ApbA"/>
    <property type="match status" value="1"/>
</dbReference>
<proteinExistence type="inferred from homology"/>
<dbReference type="RefSeq" id="WP_188838349.1">
    <property type="nucleotide sequence ID" value="NZ_BMHI01000005.1"/>
</dbReference>